<organism evidence="9 10">
    <name type="scientific">Methylobacterium tardum</name>
    <dbReference type="NCBI Taxonomy" id="374432"/>
    <lineage>
        <taxon>Bacteria</taxon>
        <taxon>Pseudomonadati</taxon>
        <taxon>Pseudomonadota</taxon>
        <taxon>Alphaproteobacteria</taxon>
        <taxon>Hyphomicrobiales</taxon>
        <taxon>Methylobacteriaceae</taxon>
        <taxon>Methylobacterium</taxon>
    </lineage>
</organism>
<dbReference type="Proteomes" id="UP001157440">
    <property type="component" value="Unassembled WGS sequence"/>
</dbReference>
<dbReference type="PANTHER" id="PTHR34001:SF3">
    <property type="entry name" value="BLL7405 PROTEIN"/>
    <property type="match status" value="1"/>
</dbReference>
<evidence type="ECO:0000256" key="7">
    <source>
        <dbReference type="RuleBase" id="RU363072"/>
    </source>
</evidence>
<dbReference type="InterPro" id="IPR051692">
    <property type="entry name" value="OMP-like"/>
</dbReference>
<name>A0AA37TKT9_9HYPH</name>
<dbReference type="EMBL" id="BSPL01000023">
    <property type="protein sequence ID" value="GLS72844.1"/>
    <property type="molecule type" value="Genomic_DNA"/>
</dbReference>
<dbReference type="InterPro" id="IPR011250">
    <property type="entry name" value="OMP/PagP_B-barrel"/>
</dbReference>
<dbReference type="InterPro" id="IPR027385">
    <property type="entry name" value="Beta-barrel_OMP"/>
</dbReference>
<protein>
    <submittedName>
        <fullName evidence="9">Porin</fullName>
    </submittedName>
</protein>
<dbReference type="Gene3D" id="2.40.160.20">
    <property type="match status" value="1"/>
</dbReference>
<comment type="similarity">
    <text evidence="6">Belongs to the Omp25/RopB family.</text>
</comment>
<dbReference type="AlphaFoldDB" id="A0AA37TKT9"/>
<keyword evidence="5" id="KW-0998">Cell outer membrane</keyword>
<evidence type="ECO:0000256" key="3">
    <source>
        <dbReference type="ARBA" id="ARBA00022729"/>
    </source>
</evidence>
<dbReference type="PANTHER" id="PTHR34001">
    <property type="entry name" value="BLL7405 PROTEIN"/>
    <property type="match status" value="1"/>
</dbReference>
<evidence type="ECO:0000256" key="2">
    <source>
        <dbReference type="ARBA" id="ARBA00008769"/>
    </source>
</evidence>
<keyword evidence="10" id="KW-1185">Reference proteome</keyword>
<dbReference type="GO" id="GO:0008643">
    <property type="term" value="P:carbohydrate transport"/>
    <property type="evidence" value="ECO:0007669"/>
    <property type="project" value="InterPro"/>
</dbReference>
<dbReference type="GO" id="GO:0015288">
    <property type="term" value="F:porin activity"/>
    <property type="evidence" value="ECO:0007669"/>
    <property type="project" value="InterPro"/>
</dbReference>
<dbReference type="Pfam" id="PF04966">
    <property type="entry name" value="OprB"/>
    <property type="match status" value="1"/>
</dbReference>
<dbReference type="InterPro" id="IPR038673">
    <property type="entry name" value="OprB_sf"/>
</dbReference>
<comment type="caution">
    <text evidence="9">The sequence shown here is derived from an EMBL/GenBank/DDBJ whole genome shotgun (WGS) entry which is preliminary data.</text>
</comment>
<evidence type="ECO:0000313" key="10">
    <source>
        <dbReference type="Proteomes" id="UP001157440"/>
    </source>
</evidence>
<keyword evidence="3 7" id="KW-0732">Signal</keyword>
<dbReference type="Pfam" id="PF13505">
    <property type="entry name" value="OMP_b-brl"/>
    <property type="match status" value="1"/>
</dbReference>
<dbReference type="InterPro" id="IPR007049">
    <property type="entry name" value="Carb-sel_porin_OprB"/>
</dbReference>
<evidence type="ECO:0000256" key="6">
    <source>
        <dbReference type="ARBA" id="ARBA00038306"/>
    </source>
</evidence>
<reference evidence="10" key="1">
    <citation type="journal article" date="2019" name="Int. J. Syst. Evol. Microbiol.">
        <title>The Global Catalogue of Microorganisms (GCM) 10K type strain sequencing project: providing services to taxonomists for standard genome sequencing and annotation.</title>
        <authorList>
            <consortium name="The Broad Institute Genomics Platform"/>
            <consortium name="The Broad Institute Genome Sequencing Center for Infectious Disease"/>
            <person name="Wu L."/>
            <person name="Ma J."/>
        </authorList>
    </citation>
    <scope>NUCLEOTIDE SEQUENCE [LARGE SCALE GENOMIC DNA]</scope>
    <source>
        <strain evidence="10">NBRC 103632</strain>
    </source>
</reference>
<evidence type="ECO:0000256" key="5">
    <source>
        <dbReference type="ARBA" id="ARBA00023237"/>
    </source>
</evidence>
<feature type="signal peptide" evidence="7">
    <location>
        <begin position="1"/>
        <end position="23"/>
    </location>
</feature>
<gene>
    <name evidence="9" type="ORF">GCM10007890_48590</name>
</gene>
<dbReference type="GO" id="GO:0009279">
    <property type="term" value="C:cell outer membrane"/>
    <property type="evidence" value="ECO:0007669"/>
    <property type="project" value="UniProtKB-SubCell"/>
</dbReference>
<comment type="subcellular location">
    <subcellularLocation>
        <location evidence="1">Cell outer membrane</location>
    </subcellularLocation>
</comment>
<dbReference type="Gene3D" id="2.40.160.180">
    <property type="entry name" value="Carbohydrate-selective porin OprB"/>
    <property type="match status" value="1"/>
</dbReference>
<feature type="domain" description="Outer membrane protein beta-barrel" evidence="8">
    <location>
        <begin position="36"/>
        <end position="230"/>
    </location>
</feature>
<proteinExistence type="inferred from homology"/>
<evidence type="ECO:0000313" key="9">
    <source>
        <dbReference type="EMBL" id="GLS72844.1"/>
    </source>
</evidence>
<keyword evidence="4" id="KW-0472">Membrane</keyword>
<dbReference type="RefSeq" id="WP_071000279.1">
    <property type="nucleotide sequence ID" value="NZ_BPQZ01000003.1"/>
</dbReference>
<evidence type="ECO:0000256" key="1">
    <source>
        <dbReference type="ARBA" id="ARBA00004442"/>
    </source>
</evidence>
<dbReference type="SUPFAM" id="SSF56925">
    <property type="entry name" value="OMPA-like"/>
    <property type="match status" value="1"/>
</dbReference>
<sequence>MRTLVRLAIAAPWCVPLIPEAGAADLGIPAPSAASFVDWSGPYLAGQASGGASYGGFDLGAPRVGGRTLPDFRTGDGAGRNDAGRRATSAVGGLALGWDWQAGQTVIGLEADLSAASLKRPVLGTTPGFGYERRDGLDGLDIVRAKTGAYGTLRARLGYSFDRYLVYGSFGLAAADSHVLSTFPGQDGTAPDRGRREFGSVGFTLGAGIQFAILPNFALGIDYRYLDLGRTDRLGLGFVPGADGGPFSARVGAASNQVLARLYWFPGGLALPPEPDDAAPHDPDTGNSDRISVHGQTTLVAQGVPNFRSPYVGPQSLVPSQTQQTTTATVFLGLRLTDSTELYYNPEFSQGFGLSRTTGVAGFLNGEAQKAGAAAPRLRSNRYYVRQTFGLGGETETVPDGPNQLAGTRDVERVTVVAGKFALGDFFDGNAYAHDPRVDFFNWSLWASGAYDFPANLPGYTQGVMVEYNRSAFAVRGAYTQVPKEPSSDVLDPRVLRRGGATLEFEERHTLPLLHQPGKLRVGLFSNEGVTANYRDVVALTQAGAFADANEAAAATRRPRRKSGFYVNLEQALTADLGSFLRFSDGDGRTENLSFADIDRSLSGGLSLKGAGWGRAQDTVGVGAVMNALSPSHRAYLAAGGLGLVVGDGRLRYAAERAFEAYYAVGVSRAVTVTFDYQHVDSPGYNRDRGPVDAFATRLHVDF</sequence>
<evidence type="ECO:0000256" key="4">
    <source>
        <dbReference type="ARBA" id="ARBA00023136"/>
    </source>
</evidence>
<feature type="chain" id="PRO_5041481823" evidence="7">
    <location>
        <begin position="24"/>
        <end position="703"/>
    </location>
</feature>
<comment type="similarity">
    <text evidence="2 7">Belongs to the OprB family.</text>
</comment>
<accession>A0AA37TKT9</accession>
<evidence type="ECO:0000259" key="8">
    <source>
        <dbReference type="Pfam" id="PF13505"/>
    </source>
</evidence>